<keyword evidence="2" id="KW-1133">Transmembrane helix</keyword>
<sequence>MNIALLTARQNHLEFPFNVGPRSTRRLAVSWLVLCTLLLSGCSRLDTTYGKSDGAKGKQSLNGFGALRESLTRELDPTERSKLGDAWQDAELRARNLTRLSSRANQHDAIVWIPTAWPPANPAEVTDWMTKWLRNGNRTIVYVVPDEGSTEAYWREASQVAPPAQRLEYRRRLAQQINLRLLQDARREDVTVGKLFTARGLPARQTIDDRRIASYDLHPFDPARKPVVTTLTPIGQPTATVADDDANEEESAGVPAELIETEPSESELDQLFSDEDSADGDEATDAPQAPDKQAADQQFTVQQAEEDDPTDSTENDRPSLLFEPLDKAEDVTILARITHPKWKDSRILVVAGGGLLTNFAMTDQPALEMADRLRNEILATAKVGPDERVSLGFLSTDDMWVPISDAEPGAPSQTGMELLTTWPISLITIHALFLGVVMCLMLLPTFGRARQVVYHRSTHFGNHLTAMAVLMRRAGGMDFAKEKINHYMRVVRGEPDLFVVASPPPAAVPETPSPDPPKSTDQSPPDTSPESDLTEAEALATPVAPSPDPPSPHEPVEKSP</sequence>
<dbReference type="AlphaFoldDB" id="A0A0J1BC62"/>
<gene>
    <name evidence="3" type="ORF">RISK_003687</name>
</gene>
<feature type="region of interest" description="Disordered" evidence="1">
    <location>
        <begin position="501"/>
        <end position="560"/>
    </location>
</feature>
<dbReference type="PATRIC" id="fig|595434.4.peg.3507"/>
<dbReference type="RefSeq" id="WP_047815111.1">
    <property type="nucleotide sequence ID" value="NZ_LECT01000029.1"/>
</dbReference>
<comment type="caution">
    <text evidence="3">The sequence shown here is derived from an EMBL/GenBank/DDBJ whole genome shotgun (WGS) entry which is preliminary data.</text>
</comment>
<feature type="compositionally biased region" description="Acidic residues" evidence="1">
    <location>
        <begin position="242"/>
        <end position="251"/>
    </location>
</feature>
<keyword evidence="2 3" id="KW-0812">Transmembrane</keyword>
<keyword evidence="4" id="KW-1185">Reference proteome</keyword>
<feature type="compositionally biased region" description="Acidic residues" evidence="1">
    <location>
        <begin position="304"/>
        <end position="313"/>
    </location>
</feature>
<dbReference type="STRING" id="595434.RISK_003687"/>
<feature type="region of interest" description="Disordered" evidence="1">
    <location>
        <begin position="237"/>
        <end position="323"/>
    </location>
</feature>
<evidence type="ECO:0000256" key="1">
    <source>
        <dbReference type="SAM" id="MobiDB-lite"/>
    </source>
</evidence>
<evidence type="ECO:0000256" key="2">
    <source>
        <dbReference type="SAM" id="Phobius"/>
    </source>
</evidence>
<dbReference type="Proteomes" id="UP000036367">
    <property type="component" value="Unassembled WGS sequence"/>
</dbReference>
<evidence type="ECO:0000313" key="3">
    <source>
        <dbReference type="EMBL" id="KLU04101.1"/>
    </source>
</evidence>
<feature type="compositionally biased region" description="Pro residues" evidence="1">
    <location>
        <begin position="502"/>
        <end position="517"/>
    </location>
</feature>
<evidence type="ECO:0000313" key="4">
    <source>
        <dbReference type="Proteomes" id="UP000036367"/>
    </source>
</evidence>
<feature type="compositionally biased region" description="Acidic residues" evidence="1">
    <location>
        <begin position="259"/>
        <end position="284"/>
    </location>
</feature>
<proteinExistence type="predicted"/>
<name>A0A0J1BC62_RHOIS</name>
<dbReference type="EMBL" id="LECT01000029">
    <property type="protein sequence ID" value="KLU04101.1"/>
    <property type="molecule type" value="Genomic_DNA"/>
</dbReference>
<reference evidence="3" key="1">
    <citation type="submission" date="2015-05" db="EMBL/GenBank/DDBJ databases">
        <title>Permanent draft genome of Rhodopirellula islandicus K833.</title>
        <authorList>
            <person name="Kizina J."/>
            <person name="Richter M."/>
            <person name="Glockner F.O."/>
            <person name="Harder J."/>
        </authorList>
    </citation>
    <scope>NUCLEOTIDE SEQUENCE [LARGE SCALE GENOMIC DNA]</scope>
    <source>
        <strain evidence="3">K833</strain>
    </source>
</reference>
<feature type="compositionally biased region" description="Polar residues" evidence="1">
    <location>
        <begin position="519"/>
        <end position="531"/>
    </location>
</feature>
<accession>A0A0J1BC62</accession>
<organism evidence="3 4">
    <name type="scientific">Rhodopirellula islandica</name>
    <dbReference type="NCBI Taxonomy" id="595434"/>
    <lineage>
        <taxon>Bacteria</taxon>
        <taxon>Pseudomonadati</taxon>
        <taxon>Planctomycetota</taxon>
        <taxon>Planctomycetia</taxon>
        <taxon>Pirellulales</taxon>
        <taxon>Pirellulaceae</taxon>
        <taxon>Rhodopirellula</taxon>
    </lineage>
</organism>
<keyword evidence="2" id="KW-0472">Membrane</keyword>
<feature type="compositionally biased region" description="Pro residues" evidence="1">
    <location>
        <begin position="544"/>
        <end position="553"/>
    </location>
</feature>
<feature type="transmembrane region" description="Helical" evidence="2">
    <location>
        <begin position="422"/>
        <end position="443"/>
    </location>
</feature>
<protein>
    <submittedName>
        <fullName evidence="3">Transmembrane protein</fullName>
    </submittedName>
</protein>
<feature type="compositionally biased region" description="Low complexity" evidence="1">
    <location>
        <begin position="285"/>
        <end position="298"/>
    </location>
</feature>